<sequence length="268" mass="30578">MLSPLHNSKHSEITKEKSQGITYSQNNGFTTIWLIHLRCITLYKNASVPDDSSEEDKEKEEVAAVKIQAAFRGHIAREEVKKMKTDSLQNEENEEKEENNSFISGASLPFLALSLYQALQQRFTQVISTQTQAVGPRVNCSTEPLLHVSYSEPMLKDVIQDKLFSCWSQKTNRKTQHSRKNRGMLSANKYPPQCFNHHMASHYTAFVNYSSKPKMREVSRLRGRKMKQHVRAKKLKPAGSNVIITKISGATTLITSLFDKRLLTLQDH</sequence>
<dbReference type="Pfam" id="PF00612">
    <property type="entry name" value="IQ"/>
    <property type="match status" value="1"/>
</dbReference>
<dbReference type="SMART" id="SM00015">
    <property type="entry name" value="IQ"/>
    <property type="match status" value="1"/>
</dbReference>
<dbReference type="InterPro" id="IPR000048">
    <property type="entry name" value="IQ_motif_EF-hand-BS"/>
</dbReference>
<organism evidence="1 2">
    <name type="scientific">Saguinus oedipus</name>
    <name type="common">Cotton-top tamarin</name>
    <name type="synonym">Oedipomidas oedipus</name>
    <dbReference type="NCBI Taxonomy" id="9490"/>
    <lineage>
        <taxon>Eukaryota</taxon>
        <taxon>Metazoa</taxon>
        <taxon>Chordata</taxon>
        <taxon>Craniata</taxon>
        <taxon>Vertebrata</taxon>
        <taxon>Euteleostomi</taxon>
        <taxon>Mammalia</taxon>
        <taxon>Eutheria</taxon>
        <taxon>Euarchontoglires</taxon>
        <taxon>Primates</taxon>
        <taxon>Haplorrhini</taxon>
        <taxon>Platyrrhini</taxon>
        <taxon>Cebidae</taxon>
        <taxon>Callitrichinae</taxon>
        <taxon>Saguinus</taxon>
    </lineage>
</organism>
<gene>
    <name evidence="1" type="ORF">P7K49_021029</name>
</gene>
<evidence type="ECO:0000313" key="1">
    <source>
        <dbReference type="EMBL" id="KAK2099681.1"/>
    </source>
</evidence>
<comment type="caution">
    <text evidence="1">The sequence shown here is derived from an EMBL/GenBank/DDBJ whole genome shotgun (WGS) entry which is preliminary data.</text>
</comment>
<evidence type="ECO:0000313" key="2">
    <source>
        <dbReference type="Proteomes" id="UP001266305"/>
    </source>
</evidence>
<protein>
    <recommendedName>
        <fullName evidence="3">Abnormal spindle-like microcephaly-associated protein</fullName>
    </recommendedName>
</protein>
<dbReference type="PROSITE" id="PS50096">
    <property type="entry name" value="IQ"/>
    <property type="match status" value="1"/>
</dbReference>
<keyword evidence="2" id="KW-1185">Reference proteome</keyword>
<dbReference type="EMBL" id="JASSZA010000010">
    <property type="protein sequence ID" value="KAK2099681.1"/>
    <property type="molecule type" value="Genomic_DNA"/>
</dbReference>
<name>A0ABQ9US66_SAGOE</name>
<reference evidence="1 2" key="1">
    <citation type="submission" date="2023-05" db="EMBL/GenBank/DDBJ databases">
        <title>B98-5 Cell Line De Novo Hybrid Assembly: An Optical Mapping Approach.</title>
        <authorList>
            <person name="Kananen K."/>
            <person name="Auerbach J.A."/>
            <person name="Kautto E."/>
            <person name="Blachly J.S."/>
        </authorList>
    </citation>
    <scope>NUCLEOTIDE SEQUENCE [LARGE SCALE GENOMIC DNA]</scope>
    <source>
        <strain evidence="1">B95-8</strain>
        <tissue evidence="1">Cell line</tissue>
    </source>
</reference>
<dbReference type="Gene3D" id="1.20.5.190">
    <property type="match status" value="1"/>
</dbReference>
<dbReference type="CDD" id="cd23767">
    <property type="entry name" value="IQCD"/>
    <property type="match status" value="1"/>
</dbReference>
<evidence type="ECO:0008006" key="3">
    <source>
        <dbReference type="Google" id="ProtNLM"/>
    </source>
</evidence>
<accession>A0ABQ9US66</accession>
<proteinExistence type="predicted"/>
<dbReference type="Proteomes" id="UP001266305">
    <property type="component" value="Unassembled WGS sequence"/>
</dbReference>